<comment type="caution">
    <text evidence="1">The sequence shown here is derived from an EMBL/GenBank/DDBJ whole genome shotgun (WGS) entry which is preliminary data.</text>
</comment>
<protein>
    <submittedName>
        <fullName evidence="1">DUF2283 domain-containing protein</fullName>
    </submittedName>
</protein>
<accession>A0A7J3ZJQ4</accession>
<organism evidence="1">
    <name type="scientific">Fervidicoccus fontis</name>
    <dbReference type="NCBI Taxonomy" id="683846"/>
    <lineage>
        <taxon>Archaea</taxon>
        <taxon>Thermoproteota</taxon>
        <taxon>Thermoprotei</taxon>
        <taxon>Fervidicoccales</taxon>
        <taxon>Fervidicoccaceae</taxon>
        <taxon>Fervidicoccus</taxon>
    </lineage>
</organism>
<proteinExistence type="predicted"/>
<reference evidence="1" key="1">
    <citation type="journal article" date="2020" name="mSystems">
        <title>Genome- and Community-Level Interaction Insights into Carbon Utilization and Element Cycling Functions of Hydrothermarchaeota in Hydrothermal Sediment.</title>
        <authorList>
            <person name="Zhou Z."/>
            <person name="Liu Y."/>
            <person name="Xu W."/>
            <person name="Pan J."/>
            <person name="Luo Z.H."/>
            <person name="Li M."/>
        </authorList>
    </citation>
    <scope>NUCLEOTIDE SEQUENCE [LARGE SCALE GENOMIC DNA]</scope>
    <source>
        <strain evidence="1">SpSt-1116</strain>
    </source>
</reference>
<dbReference type="EMBL" id="DRZC01000032">
    <property type="protein sequence ID" value="HHQ80293.1"/>
    <property type="molecule type" value="Genomic_DNA"/>
</dbReference>
<dbReference type="InterPro" id="IPR019270">
    <property type="entry name" value="DUF2283"/>
</dbReference>
<dbReference type="Pfam" id="PF10049">
    <property type="entry name" value="DUF2283"/>
    <property type="match status" value="1"/>
</dbReference>
<evidence type="ECO:0000313" key="1">
    <source>
        <dbReference type="EMBL" id="HHQ80293.1"/>
    </source>
</evidence>
<dbReference type="AlphaFoldDB" id="A0A7J3ZJQ4"/>
<sequence length="75" mass="8888">MEEVRKERTLKVNIGHVWFDYDSQNDILYVNFGDGEEEAEEEVLVDSDVVVRIKQDRMLGLMVLEFSKKIQREIL</sequence>
<gene>
    <name evidence="1" type="ORF">ENM78_02365</name>
</gene>
<name>A0A7J3ZJQ4_9CREN</name>